<dbReference type="PRINTS" id="PR02019">
    <property type="entry name" value="AQUAPORIN7"/>
</dbReference>
<dbReference type="InterPro" id="IPR022357">
    <property type="entry name" value="MIP_CS"/>
</dbReference>
<protein>
    <recommendedName>
        <fullName evidence="13">Aquaporin</fullName>
    </recommendedName>
</protein>
<name>A0AAE0TD32_9BIVA</name>
<evidence type="ECO:0000256" key="5">
    <source>
        <dbReference type="ARBA" id="ARBA00022989"/>
    </source>
</evidence>
<evidence type="ECO:0000256" key="6">
    <source>
        <dbReference type="ARBA" id="ARBA00023136"/>
    </source>
</evidence>
<proteinExistence type="inferred from homology"/>
<dbReference type="AlphaFoldDB" id="A0AAE0TD32"/>
<reference evidence="11" key="1">
    <citation type="journal article" date="2021" name="Genome Biol. Evol.">
        <title>A High-Quality Reference Genome for a Parasitic Bivalve with Doubly Uniparental Inheritance (Bivalvia: Unionida).</title>
        <authorList>
            <person name="Smith C.H."/>
        </authorList>
    </citation>
    <scope>NUCLEOTIDE SEQUENCE</scope>
    <source>
        <strain evidence="11">CHS0354</strain>
    </source>
</reference>
<dbReference type="GO" id="GO:0015250">
    <property type="term" value="F:water channel activity"/>
    <property type="evidence" value="ECO:0007669"/>
    <property type="project" value="TreeGrafter"/>
</dbReference>
<dbReference type="GO" id="GO:0016323">
    <property type="term" value="C:basolateral plasma membrane"/>
    <property type="evidence" value="ECO:0007669"/>
    <property type="project" value="TreeGrafter"/>
</dbReference>
<evidence type="ECO:0000256" key="4">
    <source>
        <dbReference type="ARBA" id="ARBA00022692"/>
    </source>
</evidence>
<comment type="catalytic activity">
    <reaction evidence="8">
        <text>glycerol(in) = glycerol(out)</text>
        <dbReference type="Rhea" id="RHEA:29675"/>
        <dbReference type="ChEBI" id="CHEBI:17754"/>
    </reaction>
</comment>
<feature type="transmembrane region" description="Helical" evidence="10">
    <location>
        <begin position="54"/>
        <end position="76"/>
    </location>
</feature>
<organism evidence="11 12">
    <name type="scientific">Potamilus streckersoni</name>
    <dbReference type="NCBI Taxonomy" id="2493646"/>
    <lineage>
        <taxon>Eukaryota</taxon>
        <taxon>Metazoa</taxon>
        <taxon>Spiralia</taxon>
        <taxon>Lophotrochozoa</taxon>
        <taxon>Mollusca</taxon>
        <taxon>Bivalvia</taxon>
        <taxon>Autobranchia</taxon>
        <taxon>Heteroconchia</taxon>
        <taxon>Palaeoheterodonta</taxon>
        <taxon>Unionida</taxon>
        <taxon>Unionoidea</taxon>
        <taxon>Unionidae</taxon>
        <taxon>Ambleminae</taxon>
        <taxon>Lampsilini</taxon>
        <taxon>Potamilus</taxon>
    </lineage>
</organism>
<accession>A0AAE0TD32</accession>
<keyword evidence="3 9" id="KW-0813">Transport</keyword>
<keyword evidence="4 9" id="KW-0812">Transmembrane</keyword>
<dbReference type="GO" id="GO:0015254">
    <property type="term" value="F:glycerol channel activity"/>
    <property type="evidence" value="ECO:0007669"/>
    <property type="project" value="TreeGrafter"/>
</dbReference>
<dbReference type="InterPro" id="IPR000425">
    <property type="entry name" value="MIP"/>
</dbReference>
<keyword evidence="12" id="KW-1185">Reference proteome</keyword>
<gene>
    <name evidence="11" type="ORF">CHS0354_034135</name>
</gene>
<dbReference type="FunFam" id="1.20.1080.10:FF:000005">
    <property type="entry name" value="Aquaporin 3"/>
    <property type="match status" value="1"/>
</dbReference>
<dbReference type="Proteomes" id="UP001195483">
    <property type="component" value="Unassembled WGS sequence"/>
</dbReference>
<dbReference type="PROSITE" id="PS00221">
    <property type="entry name" value="MIP"/>
    <property type="match status" value="1"/>
</dbReference>
<dbReference type="InterPro" id="IPR050363">
    <property type="entry name" value="MIP/Aquaporin"/>
</dbReference>
<evidence type="ECO:0000256" key="1">
    <source>
        <dbReference type="ARBA" id="ARBA00004141"/>
    </source>
</evidence>
<dbReference type="Gene3D" id="1.20.1080.10">
    <property type="entry name" value="Glycerol uptake facilitator protein"/>
    <property type="match status" value="1"/>
</dbReference>
<evidence type="ECO:0000256" key="7">
    <source>
        <dbReference type="ARBA" id="ARBA00034651"/>
    </source>
</evidence>
<reference evidence="11" key="3">
    <citation type="submission" date="2023-05" db="EMBL/GenBank/DDBJ databases">
        <authorList>
            <person name="Smith C.H."/>
        </authorList>
    </citation>
    <scope>NUCLEOTIDE SEQUENCE</scope>
    <source>
        <strain evidence="11">CHS0354</strain>
        <tissue evidence="11">Mantle</tissue>
    </source>
</reference>
<feature type="transmembrane region" description="Helical" evidence="10">
    <location>
        <begin position="152"/>
        <end position="172"/>
    </location>
</feature>
<evidence type="ECO:0000313" key="12">
    <source>
        <dbReference type="Proteomes" id="UP001195483"/>
    </source>
</evidence>
<evidence type="ECO:0000256" key="3">
    <source>
        <dbReference type="ARBA" id="ARBA00022448"/>
    </source>
</evidence>
<comment type="caution">
    <text evidence="11">The sequence shown here is derived from an EMBL/GenBank/DDBJ whole genome shotgun (WGS) entry which is preliminary data.</text>
</comment>
<keyword evidence="5 10" id="KW-1133">Transmembrane helix</keyword>
<dbReference type="InterPro" id="IPR023271">
    <property type="entry name" value="Aquaporin-like"/>
</dbReference>
<dbReference type="EMBL" id="JAEAOA010001995">
    <property type="protein sequence ID" value="KAK3608180.1"/>
    <property type="molecule type" value="Genomic_DNA"/>
</dbReference>
<comment type="catalytic activity">
    <reaction evidence="7">
        <text>H2O(in) = H2O(out)</text>
        <dbReference type="Rhea" id="RHEA:29667"/>
        <dbReference type="ChEBI" id="CHEBI:15377"/>
    </reaction>
</comment>
<keyword evidence="6 10" id="KW-0472">Membrane</keyword>
<reference evidence="11" key="2">
    <citation type="journal article" date="2021" name="Genome Biol. Evol.">
        <title>Developing a high-quality reference genome for a parasitic bivalve with doubly uniparental inheritance (Bivalvia: Unionida).</title>
        <authorList>
            <person name="Smith C.H."/>
        </authorList>
    </citation>
    <scope>NUCLEOTIDE SEQUENCE</scope>
    <source>
        <strain evidence="11">CHS0354</strain>
        <tissue evidence="11">Mantle</tissue>
    </source>
</reference>
<dbReference type="NCBIfam" id="TIGR00861">
    <property type="entry name" value="MIP"/>
    <property type="match status" value="1"/>
</dbReference>
<dbReference type="PRINTS" id="PR00783">
    <property type="entry name" value="MINTRINSICP"/>
</dbReference>
<feature type="transmembrane region" description="Helical" evidence="10">
    <location>
        <begin position="97"/>
        <end position="117"/>
    </location>
</feature>
<evidence type="ECO:0000256" key="10">
    <source>
        <dbReference type="SAM" id="Phobius"/>
    </source>
</evidence>
<feature type="transmembrane region" description="Helical" evidence="10">
    <location>
        <begin position="20"/>
        <end position="42"/>
    </location>
</feature>
<evidence type="ECO:0000256" key="9">
    <source>
        <dbReference type="RuleBase" id="RU000477"/>
    </source>
</evidence>
<dbReference type="Pfam" id="PF00230">
    <property type="entry name" value="MIP"/>
    <property type="match status" value="1"/>
</dbReference>
<dbReference type="CDD" id="cd00333">
    <property type="entry name" value="MIP"/>
    <property type="match status" value="1"/>
</dbReference>
<evidence type="ECO:0000256" key="2">
    <source>
        <dbReference type="ARBA" id="ARBA00006175"/>
    </source>
</evidence>
<feature type="transmembrane region" description="Helical" evidence="10">
    <location>
        <begin position="237"/>
        <end position="256"/>
    </location>
</feature>
<dbReference type="PANTHER" id="PTHR43829">
    <property type="entry name" value="AQUAPORIN OR AQUAGLYCEROPORIN RELATED"/>
    <property type="match status" value="1"/>
</dbReference>
<feature type="transmembrane region" description="Helical" evidence="10">
    <location>
        <begin position="184"/>
        <end position="208"/>
    </location>
</feature>
<evidence type="ECO:0000256" key="8">
    <source>
        <dbReference type="ARBA" id="ARBA00049405"/>
    </source>
</evidence>
<evidence type="ECO:0000313" key="11">
    <source>
        <dbReference type="EMBL" id="KAK3608180.1"/>
    </source>
</evidence>
<sequence>MERPFSSRIAIRSQLSREALAEFLGTFVVLVFGTASVAQSVLSSANLGTSLSIHFSWGIGVMMGVYVSGGVSGGHLNPAVTLALSCLGRFPWKKVPVYMLAQYLGSFVASACVYLVYMDALNNFDGGKRLVDGEKATAGIWSTYPQSYVSTYNAFGDQIFGTAMLLVCVLAITDERNMNPPKGLVPVIIGLLVIAIGMTLGLNCGYPINPARDLAPRIFTAIAGWGDAPFKFRDYNWFWVPIVGPLLGAILGAFLYQLCVGFHWPKEEILETKYHYNGPLNADEEKPGIVCRTVCHQPISMEPTVKL</sequence>
<comment type="subcellular location">
    <subcellularLocation>
        <location evidence="1">Membrane</location>
        <topology evidence="1">Multi-pass membrane protein</topology>
    </subcellularLocation>
</comment>
<dbReference type="PANTHER" id="PTHR43829:SF9">
    <property type="entry name" value="AQUAPORIN-9"/>
    <property type="match status" value="1"/>
</dbReference>
<evidence type="ECO:0008006" key="13">
    <source>
        <dbReference type="Google" id="ProtNLM"/>
    </source>
</evidence>
<dbReference type="SUPFAM" id="SSF81338">
    <property type="entry name" value="Aquaporin-like"/>
    <property type="match status" value="1"/>
</dbReference>
<comment type="similarity">
    <text evidence="2 9">Belongs to the MIP/aquaporin (TC 1.A.8) family.</text>
</comment>